<keyword evidence="3" id="KW-1185">Reference proteome</keyword>
<dbReference type="EMBL" id="JAVRRT010000004">
    <property type="protein sequence ID" value="KAK5172624.1"/>
    <property type="molecule type" value="Genomic_DNA"/>
</dbReference>
<dbReference type="AlphaFoldDB" id="A0AAV9PI88"/>
<name>A0AAV9PI88_9PEZI</name>
<dbReference type="PANTHER" id="PTHR42085:SF8">
    <property type="entry name" value="F-BOX DOMAIN-CONTAINING PROTEIN"/>
    <property type="match status" value="1"/>
</dbReference>
<evidence type="ECO:0000313" key="3">
    <source>
        <dbReference type="Proteomes" id="UP001337655"/>
    </source>
</evidence>
<accession>A0AAV9PI88</accession>
<proteinExistence type="predicted"/>
<evidence type="ECO:0000313" key="2">
    <source>
        <dbReference type="EMBL" id="KAK5172624.1"/>
    </source>
</evidence>
<dbReference type="GeneID" id="89924091"/>
<sequence length="320" mass="35689">MAMAGQAMTTQAQTEAFDRLMAARLDAINALLSELDESASTGRDIFPLMKLPPELREHIYKFALVTGPQIDVTRRIDKAATEKALKAHERKLGLGLVTKHQRPTQSYNISAKTFDSKLEKKNRYAPHGLTVAVLRISKQVYAEAHPVLYGCNRFRFPNSTMLAYFLARSEPGVQLIEDVEIGDIVAYSTSFTTHMLSGATRLRRLSLTGNLDCMGGINTPSFVSNLLRCLILPIHHCSPTCSYLDSYPCICATAEERQRVVGMVSFDFNSLRCYFQEDNGSRRPFDPETDSGVVKTAILKLWEEEINGEKARVEVATSMA</sequence>
<gene>
    <name evidence="2" type="ORF">LTR77_002744</name>
</gene>
<organism evidence="2 3">
    <name type="scientific">Saxophila tyrrhenica</name>
    <dbReference type="NCBI Taxonomy" id="1690608"/>
    <lineage>
        <taxon>Eukaryota</taxon>
        <taxon>Fungi</taxon>
        <taxon>Dikarya</taxon>
        <taxon>Ascomycota</taxon>
        <taxon>Pezizomycotina</taxon>
        <taxon>Dothideomycetes</taxon>
        <taxon>Dothideomycetidae</taxon>
        <taxon>Mycosphaerellales</taxon>
        <taxon>Extremaceae</taxon>
        <taxon>Saxophila</taxon>
    </lineage>
</organism>
<protein>
    <recommendedName>
        <fullName evidence="1">DUF7730 domain-containing protein</fullName>
    </recommendedName>
</protein>
<dbReference type="InterPro" id="IPR038883">
    <property type="entry name" value="AN11006-like"/>
</dbReference>
<dbReference type="PANTHER" id="PTHR42085">
    <property type="entry name" value="F-BOX DOMAIN-CONTAINING PROTEIN"/>
    <property type="match status" value="1"/>
</dbReference>
<reference evidence="2 3" key="1">
    <citation type="submission" date="2023-08" db="EMBL/GenBank/DDBJ databases">
        <title>Black Yeasts Isolated from many extreme environments.</title>
        <authorList>
            <person name="Coleine C."/>
            <person name="Stajich J.E."/>
            <person name="Selbmann L."/>
        </authorList>
    </citation>
    <scope>NUCLEOTIDE SEQUENCE [LARGE SCALE GENOMIC DNA]</scope>
    <source>
        <strain evidence="2 3">CCFEE 5935</strain>
    </source>
</reference>
<comment type="caution">
    <text evidence="2">The sequence shown here is derived from an EMBL/GenBank/DDBJ whole genome shotgun (WGS) entry which is preliminary data.</text>
</comment>
<dbReference type="Proteomes" id="UP001337655">
    <property type="component" value="Unassembled WGS sequence"/>
</dbReference>
<feature type="domain" description="DUF7730" evidence="1">
    <location>
        <begin position="48"/>
        <end position="167"/>
    </location>
</feature>
<dbReference type="Pfam" id="PF24864">
    <property type="entry name" value="DUF7730"/>
    <property type="match status" value="1"/>
</dbReference>
<evidence type="ECO:0000259" key="1">
    <source>
        <dbReference type="Pfam" id="PF24864"/>
    </source>
</evidence>
<dbReference type="RefSeq" id="XP_064661342.1">
    <property type="nucleotide sequence ID" value="XM_064800003.1"/>
</dbReference>
<dbReference type="InterPro" id="IPR056632">
    <property type="entry name" value="DUF7730"/>
</dbReference>